<protein>
    <submittedName>
        <fullName evidence="1">Uncharacterized protein</fullName>
    </submittedName>
</protein>
<dbReference type="AlphaFoldDB" id="A0AAD5SWS0"/>
<name>A0AAD5SWS0_9FUNG</name>
<keyword evidence="2" id="KW-1185">Reference proteome</keyword>
<evidence type="ECO:0000313" key="2">
    <source>
        <dbReference type="Proteomes" id="UP001211907"/>
    </source>
</evidence>
<proteinExistence type="predicted"/>
<sequence>MKSSWSHSLNNRPEFSNIKAAETRICSKDNSNWNYNDTHNIPTANHPTVYIPTSQYVPPGLATEMVWECVYGRLPRRLLRQLNRDDDEFDQPIVNQSQYHENTKEKRHYTGLTIDHVGALMDSFEPAVAKSHSKIKHSSGNYFGHDHWTSDSNFKTKNKTLLPEAARLRSLWSDVKNGLVRVDDFKAEISRLRNQADNEDQDQDGGSRLKNASVQVGDGSVAGSVAKTAIAAIAAGTERSKEEGKGKERKIVKTGYDKTIKSKSFEGLRRLNDDSVWQKMCHERGVADIGYGRIGRGGRMEAI</sequence>
<gene>
    <name evidence="1" type="ORF">HK100_003588</name>
</gene>
<accession>A0AAD5SWS0</accession>
<organism evidence="1 2">
    <name type="scientific">Physocladia obscura</name>
    <dbReference type="NCBI Taxonomy" id="109957"/>
    <lineage>
        <taxon>Eukaryota</taxon>
        <taxon>Fungi</taxon>
        <taxon>Fungi incertae sedis</taxon>
        <taxon>Chytridiomycota</taxon>
        <taxon>Chytridiomycota incertae sedis</taxon>
        <taxon>Chytridiomycetes</taxon>
        <taxon>Chytridiales</taxon>
        <taxon>Chytriomycetaceae</taxon>
        <taxon>Physocladia</taxon>
    </lineage>
</organism>
<dbReference type="EMBL" id="JADGJH010001909">
    <property type="protein sequence ID" value="KAJ3107414.1"/>
    <property type="molecule type" value="Genomic_DNA"/>
</dbReference>
<evidence type="ECO:0000313" key="1">
    <source>
        <dbReference type="EMBL" id="KAJ3107414.1"/>
    </source>
</evidence>
<dbReference type="Proteomes" id="UP001211907">
    <property type="component" value="Unassembled WGS sequence"/>
</dbReference>
<reference evidence="1" key="1">
    <citation type="submission" date="2020-05" db="EMBL/GenBank/DDBJ databases">
        <title>Phylogenomic resolution of chytrid fungi.</title>
        <authorList>
            <person name="Stajich J.E."/>
            <person name="Amses K."/>
            <person name="Simmons R."/>
            <person name="Seto K."/>
            <person name="Myers J."/>
            <person name="Bonds A."/>
            <person name="Quandt C.A."/>
            <person name="Barry K."/>
            <person name="Liu P."/>
            <person name="Grigoriev I."/>
            <person name="Longcore J.E."/>
            <person name="James T.Y."/>
        </authorList>
    </citation>
    <scope>NUCLEOTIDE SEQUENCE</scope>
    <source>
        <strain evidence="1">JEL0513</strain>
    </source>
</reference>
<comment type="caution">
    <text evidence="1">The sequence shown here is derived from an EMBL/GenBank/DDBJ whole genome shotgun (WGS) entry which is preliminary data.</text>
</comment>